<dbReference type="Proteomes" id="UP000780875">
    <property type="component" value="Unassembled WGS sequence"/>
</dbReference>
<proteinExistence type="predicted"/>
<accession>A0ABS7U9L2</accession>
<reference evidence="1 2" key="1">
    <citation type="submission" date="2021-09" db="EMBL/GenBank/DDBJ databases">
        <title>Whole genome sequence of Nocardioides sp. GBK3QG-3.</title>
        <authorList>
            <person name="Tuo L."/>
        </authorList>
    </citation>
    <scope>NUCLEOTIDE SEQUENCE [LARGE SCALE GENOMIC DNA]</scope>
    <source>
        <strain evidence="1 2">GBK3QG-3</strain>
    </source>
</reference>
<keyword evidence="2" id="KW-1185">Reference proteome</keyword>
<dbReference type="RefSeq" id="WP_224122017.1">
    <property type="nucleotide sequence ID" value="NZ_JAIQZJ010000002.1"/>
</dbReference>
<evidence type="ECO:0000313" key="2">
    <source>
        <dbReference type="Proteomes" id="UP000780875"/>
    </source>
</evidence>
<dbReference type="EMBL" id="JAIQZJ010000002">
    <property type="protein sequence ID" value="MBZ5737641.1"/>
    <property type="molecule type" value="Genomic_DNA"/>
</dbReference>
<gene>
    <name evidence="1" type="ORF">K8U61_05665</name>
</gene>
<evidence type="ECO:0000313" key="1">
    <source>
        <dbReference type="EMBL" id="MBZ5737641.1"/>
    </source>
</evidence>
<comment type="caution">
    <text evidence="1">The sequence shown here is derived from an EMBL/GenBank/DDBJ whole genome shotgun (WGS) entry which is preliminary data.</text>
</comment>
<protein>
    <submittedName>
        <fullName evidence="1">Uncharacterized protein</fullName>
    </submittedName>
</protein>
<name>A0ABS7U9L2_9ACTN</name>
<sequence length="47" mass="5957">MKTTMLERRAMWQSLSHQDKHTRLRDLRRRQQQQVEVEMLRLQHLTR</sequence>
<organism evidence="1 2">
    <name type="scientific">Nocardioides mangrovi</name>
    <dbReference type="NCBI Taxonomy" id="2874580"/>
    <lineage>
        <taxon>Bacteria</taxon>
        <taxon>Bacillati</taxon>
        <taxon>Actinomycetota</taxon>
        <taxon>Actinomycetes</taxon>
        <taxon>Propionibacteriales</taxon>
        <taxon>Nocardioidaceae</taxon>
        <taxon>Nocardioides</taxon>
    </lineage>
</organism>